<accession>A0A158NLZ6</accession>
<reference evidence="4" key="1">
    <citation type="journal article" date="2011" name="PLoS Genet.">
        <title>The genome sequence of the leaf-cutter ant Atta cephalotes reveals insights into its obligate symbiotic lifestyle.</title>
        <authorList>
            <person name="Suen G."/>
            <person name="Teiling C."/>
            <person name="Li L."/>
            <person name="Holt C."/>
            <person name="Abouheif E."/>
            <person name="Bornberg-Bauer E."/>
            <person name="Bouffard P."/>
            <person name="Caldera E.J."/>
            <person name="Cash E."/>
            <person name="Cavanaugh A."/>
            <person name="Denas O."/>
            <person name="Elhaik E."/>
            <person name="Fave M.J."/>
            <person name="Gadau J."/>
            <person name="Gibson J.D."/>
            <person name="Graur D."/>
            <person name="Grubbs K.J."/>
            <person name="Hagen D.E."/>
            <person name="Harkins T.T."/>
            <person name="Helmkampf M."/>
            <person name="Hu H."/>
            <person name="Johnson B.R."/>
            <person name="Kim J."/>
            <person name="Marsh S.E."/>
            <person name="Moeller J.A."/>
            <person name="Munoz-Torres M.C."/>
            <person name="Murphy M.C."/>
            <person name="Naughton M.C."/>
            <person name="Nigam S."/>
            <person name="Overson R."/>
            <person name="Rajakumar R."/>
            <person name="Reese J.T."/>
            <person name="Scott J.J."/>
            <person name="Smith C.R."/>
            <person name="Tao S."/>
            <person name="Tsutsui N.D."/>
            <person name="Viljakainen L."/>
            <person name="Wissler L."/>
            <person name="Yandell M.D."/>
            <person name="Zimmer F."/>
            <person name="Taylor J."/>
            <person name="Slater S.C."/>
            <person name="Clifton S.W."/>
            <person name="Warren W.C."/>
            <person name="Elsik C.G."/>
            <person name="Smith C.D."/>
            <person name="Weinstock G.M."/>
            <person name="Gerardo N.M."/>
            <person name="Currie C.R."/>
        </authorList>
    </citation>
    <scope>NUCLEOTIDE SEQUENCE [LARGE SCALE GENOMIC DNA]</scope>
</reference>
<dbReference type="EMBL" id="ADTU01019947">
    <property type="status" value="NOT_ANNOTATED_CDS"/>
    <property type="molecule type" value="Genomic_DNA"/>
</dbReference>
<dbReference type="Gene3D" id="2.60.40.4330">
    <property type="entry name" value="Kinesin-like protein Kif23, Arf6-interacting domain"/>
    <property type="match status" value="1"/>
</dbReference>
<evidence type="ECO:0000256" key="1">
    <source>
        <dbReference type="SAM" id="MobiDB-lite"/>
    </source>
</evidence>
<dbReference type="InterPro" id="IPR032384">
    <property type="entry name" value="Kif23_Arf-bd"/>
</dbReference>
<name>A0A158NLZ6_ATTCE</name>
<sequence length="476" mass="55165">MEKQKAKKRKLIGNNSGNNRCLDDSFFKTDATDPQDERAIIELLRFLEMRIQRRDLLQEDVSEKQNHFRNMLVKLEHENTCLRHDNNKQKKIIFTLEGRICKLQNHIDSLLYKLNNACDAMRNIQQELRDRDRQLQQHTLDKQKLIQRCNIMIQAEINRMAKEMQIKLQEQHEQLTSCIKKKDNKLKLVKQILTSAREDTCDNVILMPPIASRIETTKKTTSIVPKKELSLMMPINLQTSRSPCGQMRQTLFSRAIFNDTHEKTTEESNPSLSKEKSSTMTFMDSQNSSSRDRIHQIPCHIRTDSNNVQRKTTKEILMTVAESSMFSDSKTKLIDKSNSMTSIDSSSSAIASTNTTIITKINFNKKDRIPVVNPRYQRMQNANRWINHRPIKIIPTDTILQPRTQPHNQTIRKLTNSKDFMTKSSRYCLLSQEQDVNGELEMYKANVLPTCGGGAQIVFNDIECLKQISPTVAKRN</sequence>
<dbReference type="Pfam" id="PF16540">
    <property type="entry name" value="MKLP1_Arf_bdg"/>
    <property type="match status" value="1"/>
</dbReference>
<dbReference type="KEGG" id="acep:105621702"/>
<reference evidence="3" key="2">
    <citation type="submission" date="2016-04" db="UniProtKB">
        <authorList>
            <consortium name="EnsemblMetazoa"/>
        </authorList>
    </citation>
    <scope>IDENTIFICATION</scope>
</reference>
<evidence type="ECO:0000259" key="2">
    <source>
        <dbReference type="Pfam" id="PF16540"/>
    </source>
</evidence>
<protein>
    <recommendedName>
        <fullName evidence="2">Kinesin-like protein Kif23 Arf6-interacting domain-containing protein</fullName>
    </recommendedName>
</protein>
<dbReference type="OrthoDB" id="8123163at2759"/>
<gene>
    <name evidence="3" type="primary">105621702</name>
</gene>
<dbReference type="InParanoid" id="A0A158NLZ6"/>
<keyword evidence="4" id="KW-1185">Reference proteome</keyword>
<evidence type="ECO:0000313" key="3">
    <source>
        <dbReference type="EnsemblMetazoa" id="XP_012058554.1"/>
    </source>
</evidence>
<dbReference type="EnsemblMetazoa" id="XM_012203164.1">
    <property type="protein sequence ID" value="XP_012058554.1"/>
    <property type="gene ID" value="LOC105621702"/>
</dbReference>
<feature type="region of interest" description="Disordered" evidence="1">
    <location>
        <begin position="260"/>
        <end position="293"/>
    </location>
</feature>
<proteinExistence type="predicted"/>
<dbReference type="AlphaFoldDB" id="A0A158NLZ6"/>
<dbReference type="InterPro" id="IPR038105">
    <property type="entry name" value="Kif23_Arf-bd_sf"/>
</dbReference>
<feature type="domain" description="Kinesin-like protein Kif23 Arf6-interacting" evidence="2">
    <location>
        <begin position="370"/>
        <end position="472"/>
    </location>
</feature>
<dbReference type="STRING" id="12957.A0A158NLZ6"/>
<organism evidence="3 4">
    <name type="scientific">Atta cephalotes</name>
    <name type="common">Leafcutter ant</name>
    <dbReference type="NCBI Taxonomy" id="12957"/>
    <lineage>
        <taxon>Eukaryota</taxon>
        <taxon>Metazoa</taxon>
        <taxon>Ecdysozoa</taxon>
        <taxon>Arthropoda</taxon>
        <taxon>Hexapoda</taxon>
        <taxon>Insecta</taxon>
        <taxon>Pterygota</taxon>
        <taxon>Neoptera</taxon>
        <taxon>Endopterygota</taxon>
        <taxon>Hymenoptera</taxon>
        <taxon>Apocrita</taxon>
        <taxon>Aculeata</taxon>
        <taxon>Formicoidea</taxon>
        <taxon>Formicidae</taxon>
        <taxon>Myrmicinae</taxon>
        <taxon>Atta</taxon>
    </lineage>
</organism>
<dbReference type="Proteomes" id="UP000005205">
    <property type="component" value="Unassembled WGS sequence"/>
</dbReference>
<evidence type="ECO:0000313" key="4">
    <source>
        <dbReference type="Proteomes" id="UP000005205"/>
    </source>
</evidence>
<feature type="compositionally biased region" description="Polar residues" evidence="1">
    <location>
        <begin position="267"/>
        <end position="289"/>
    </location>
</feature>